<dbReference type="InterPro" id="IPR039420">
    <property type="entry name" value="WalR-like"/>
</dbReference>
<accession>A0AAW3XN11</accession>
<dbReference type="SMART" id="SM00448">
    <property type="entry name" value="REC"/>
    <property type="match status" value="1"/>
</dbReference>
<dbReference type="SUPFAM" id="SSF52172">
    <property type="entry name" value="CheY-like"/>
    <property type="match status" value="1"/>
</dbReference>
<evidence type="ECO:0000259" key="5">
    <source>
        <dbReference type="PROSITE" id="PS50043"/>
    </source>
</evidence>
<dbReference type="CDD" id="cd17535">
    <property type="entry name" value="REC_NarL-like"/>
    <property type="match status" value="1"/>
</dbReference>
<dbReference type="CDD" id="cd06170">
    <property type="entry name" value="LuxR_C_like"/>
    <property type="match status" value="1"/>
</dbReference>
<organism evidence="7 8">
    <name type="scientific">Enterobacter kobei</name>
    <dbReference type="NCBI Taxonomy" id="208224"/>
    <lineage>
        <taxon>Bacteria</taxon>
        <taxon>Pseudomonadati</taxon>
        <taxon>Pseudomonadota</taxon>
        <taxon>Gammaproteobacteria</taxon>
        <taxon>Enterobacterales</taxon>
        <taxon>Enterobacteriaceae</taxon>
        <taxon>Enterobacter</taxon>
        <taxon>Enterobacter cloacae complex</taxon>
    </lineage>
</organism>
<dbReference type="RefSeq" id="WP_052684084.1">
    <property type="nucleotide sequence ID" value="NZ_AP022498.1"/>
</dbReference>
<keyword evidence="1 4" id="KW-0597">Phosphoprotein</keyword>
<dbReference type="InterPro" id="IPR000792">
    <property type="entry name" value="Tscrpt_reg_LuxR_C"/>
</dbReference>
<feature type="domain" description="Response regulatory" evidence="6">
    <location>
        <begin position="10"/>
        <end position="126"/>
    </location>
</feature>
<evidence type="ECO:0000256" key="3">
    <source>
        <dbReference type="ARBA" id="ARBA00023125"/>
    </source>
</evidence>
<name>A0AAW3XN11_9ENTR</name>
<dbReference type="AlphaFoldDB" id="A0AAW3XN11"/>
<protein>
    <submittedName>
        <fullName evidence="7">Response regulator transcription factor</fullName>
    </submittedName>
</protein>
<proteinExistence type="predicted"/>
<dbReference type="SUPFAM" id="SSF46894">
    <property type="entry name" value="C-terminal effector domain of the bipartite response regulators"/>
    <property type="match status" value="1"/>
</dbReference>
<comment type="caution">
    <text evidence="7">The sequence shown here is derived from an EMBL/GenBank/DDBJ whole genome shotgun (WGS) entry which is preliminary data.</text>
</comment>
<feature type="domain" description="HTH luxR-type" evidence="5">
    <location>
        <begin position="162"/>
        <end position="227"/>
    </location>
</feature>
<dbReference type="InterPro" id="IPR016032">
    <property type="entry name" value="Sig_transdc_resp-reg_C-effctor"/>
</dbReference>
<keyword evidence="2" id="KW-0902">Two-component regulatory system</keyword>
<dbReference type="PROSITE" id="PS50110">
    <property type="entry name" value="RESPONSE_REGULATORY"/>
    <property type="match status" value="1"/>
</dbReference>
<dbReference type="InterPro" id="IPR058245">
    <property type="entry name" value="NreC/VraR/RcsB-like_REC"/>
</dbReference>
<dbReference type="PANTHER" id="PTHR43214">
    <property type="entry name" value="TWO-COMPONENT RESPONSE REGULATOR"/>
    <property type="match status" value="1"/>
</dbReference>
<dbReference type="Pfam" id="PF00072">
    <property type="entry name" value="Response_reg"/>
    <property type="match status" value="1"/>
</dbReference>
<dbReference type="EMBL" id="JACSEP010000111">
    <property type="protein sequence ID" value="MBC6325429.1"/>
    <property type="molecule type" value="Genomic_DNA"/>
</dbReference>
<dbReference type="SMART" id="SM00421">
    <property type="entry name" value="HTH_LUXR"/>
    <property type="match status" value="1"/>
</dbReference>
<gene>
    <name evidence="7" type="ORF">H9R40_20030</name>
</gene>
<dbReference type="Proteomes" id="UP000613022">
    <property type="component" value="Unassembled WGS sequence"/>
</dbReference>
<reference evidence="7" key="1">
    <citation type="submission" date="2020-08" db="EMBL/GenBank/DDBJ databases">
        <title>Distribution of Beta-Lactamase Producing Gram-Negative Bacterial Isolates in Isabela River of Santo Domingo, Dominican Republic.</title>
        <authorList>
            <person name="Calderon V."/>
            <person name="Del Rosario C."/>
            <person name="Duarte A."/>
            <person name="Bonnelly R."/>
            <person name="Barauna R."/>
            <person name="Ramos R.T."/>
            <person name="Perdomo O.P."/>
            <person name="Rodriguez De Francisco L.E."/>
            <person name="Franco De Los Santos E.F."/>
        </authorList>
    </citation>
    <scope>NUCLEOTIDE SEQUENCE</scope>
    <source>
        <strain evidence="7">INTEC_BI4_1.1</strain>
    </source>
</reference>
<dbReference type="GO" id="GO:0003677">
    <property type="term" value="F:DNA binding"/>
    <property type="evidence" value="ECO:0007669"/>
    <property type="project" value="UniProtKB-KW"/>
</dbReference>
<dbReference type="PROSITE" id="PS50043">
    <property type="entry name" value="HTH_LUXR_2"/>
    <property type="match status" value="1"/>
</dbReference>
<feature type="modified residue" description="4-aspartylphosphate" evidence="4">
    <location>
        <position position="59"/>
    </location>
</feature>
<dbReference type="PANTHER" id="PTHR43214:SF17">
    <property type="entry name" value="TRANSCRIPTIONAL REGULATORY PROTEIN RCSB"/>
    <property type="match status" value="1"/>
</dbReference>
<evidence type="ECO:0000313" key="7">
    <source>
        <dbReference type="EMBL" id="MBC6325429.1"/>
    </source>
</evidence>
<dbReference type="GO" id="GO:0000160">
    <property type="term" value="P:phosphorelay signal transduction system"/>
    <property type="evidence" value="ECO:0007669"/>
    <property type="project" value="InterPro"/>
</dbReference>
<evidence type="ECO:0000313" key="8">
    <source>
        <dbReference type="Proteomes" id="UP000613022"/>
    </source>
</evidence>
<evidence type="ECO:0000259" key="6">
    <source>
        <dbReference type="PROSITE" id="PS50110"/>
    </source>
</evidence>
<evidence type="ECO:0000256" key="4">
    <source>
        <dbReference type="PROSITE-ProRule" id="PRU00169"/>
    </source>
</evidence>
<dbReference type="Gene3D" id="3.40.50.2300">
    <property type="match status" value="1"/>
</dbReference>
<dbReference type="Pfam" id="PF00196">
    <property type="entry name" value="GerE"/>
    <property type="match status" value="1"/>
</dbReference>
<dbReference type="GO" id="GO:0006355">
    <property type="term" value="P:regulation of DNA-templated transcription"/>
    <property type="evidence" value="ECO:0007669"/>
    <property type="project" value="InterPro"/>
</dbReference>
<dbReference type="InterPro" id="IPR011006">
    <property type="entry name" value="CheY-like_superfamily"/>
</dbReference>
<sequence>MNFSRSQPLRIIILDDQPIFLRGVHNLFQHEFDIKLLGSVSDCTDLDIFINDADILLMDFALLPQKKNGINLINYLHKHHPNLYILVMSSFYSASSVSMALRNGARGFIHKQASEAEMINAVKVVGSGNVYLELEMAVLLAQLHYAEMQASSRHAPPTQEASRVSLSSLSPKVQEVIHGLLEGMTVKEIAQKYGRSIKTISGQKQTGMRKLGLKSNRELYLLRHNLDYSA</sequence>
<keyword evidence="3" id="KW-0238">DNA-binding</keyword>
<dbReference type="InterPro" id="IPR001789">
    <property type="entry name" value="Sig_transdc_resp-reg_receiver"/>
</dbReference>
<evidence type="ECO:0000256" key="2">
    <source>
        <dbReference type="ARBA" id="ARBA00023012"/>
    </source>
</evidence>
<evidence type="ECO:0000256" key="1">
    <source>
        <dbReference type="ARBA" id="ARBA00022553"/>
    </source>
</evidence>